<evidence type="ECO:0000313" key="2">
    <source>
        <dbReference type="EMBL" id="MDP9829376.1"/>
    </source>
</evidence>
<keyword evidence="3" id="KW-1185">Reference proteome</keyword>
<dbReference type="RefSeq" id="WP_307247507.1">
    <property type="nucleotide sequence ID" value="NZ_JAUSQZ010000001.1"/>
</dbReference>
<keyword evidence="1" id="KW-0812">Transmembrane</keyword>
<feature type="transmembrane region" description="Helical" evidence="1">
    <location>
        <begin position="6"/>
        <end position="23"/>
    </location>
</feature>
<evidence type="ECO:0008006" key="4">
    <source>
        <dbReference type="Google" id="ProtNLM"/>
    </source>
</evidence>
<keyword evidence="1" id="KW-1133">Transmembrane helix</keyword>
<evidence type="ECO:0000313" key="3">
    <source>
        <dbReference type="Proteomes" id="UP001235712"/>
    </source>
</evidence>
<dbReference type="EMBL" id="JAUSQZ010000001">
    <property type="protein sequence ID" value="MDP9829376.1"/>
    <property type="molecule type" value="Genomic_DNA"/>
</dbReference>
<dbReference type="Proteomes" id="UP001235712">
    <property type="component" value="Unassembled WGS sequence"/>
</dbReference>
<protein>
    <recommendedName>
        <fullName evidence="4">Secreted protein</fullName>
    </recommendedName>
</protein>
<evidence type="ECO:0000256" key="1">
    <source>
        <dbReference type="SAM" id="Phobius"/>
    </source>
</evidence>
<name>A0ABT9P9K5_9ACTN</name>
<sequence>MAAVIGIIVVAAVVCVLTVRYLCRRYRPALKDGEVDYHGVAVKMQPHPRRPDALHVFTRTASDARRVHARLTRDPGIASAQIIGPDQRTIFITH</sequence>
<accession>A0ABT9P9K5</accession>
<gene>
    <name evidence="2" type="ORF">J2S57_005125</name>
</gene>
<proteinExistence type="predicted"/>
<comment type="caution">
    <text evidence="2">The sequence shown here is derived from an EMBL/GenBank/DDBJ whole genome shotgun (WGS) entry which is preliminary data.</text>
</comment>
<keyword evidence="1" id="KW-0472">Membrane</keyword>
<reference evidence="2 3" key="1">
    <citation type="submission" date="2023-07" db="EMBL/GenBank/DDBJ databases">
        <title>Sequencing the genomes of 1000 actinobacteria strains.</title>
        <authorList>
            <person name="Klenk H.-P."/>
        </authorList>
    </citation>
    <scope>NUCLEOTIDE SEQUENCE [LARGE SCALE GENOMIC DNA]</scope>
    <source>
        <strain evidence="2 3">DSM 44388</strain>
    </source>
</reference>
<organism evidence="2 3">
    <name type="scientific">Kineosporia succinea</name>
    <dbReference type="NCBI Taxonomy" id="84632"/>
    <lineage>
        <taxon>Bacteria</taxon>
        <taxon>Bacillati</taxon>
        <taxon>Actinomycetota</taxon>
        <taxon>Actinomycetes</taxon>
        <taxon>Kineosporiales</taxon>
        <taxon>Kineosporiaceae</taxon>
        <taxon>Kineosporia</taxon>
    </lineage>
</organism>